<dbReference type="InterPro" id="IPR050557">
    <property type="entry name" value="RTX_toxin/Mannuronan_C5-epim"/>
</dbReference>
<dbReference type="PRINTS" id="PR00313">
    <property type="entry name" value="CABNDNGRPT"/>
</dbReference>
<gene>
    <name evidence="6" type="ORF">BG910_03795</name>
</gene>
<evidence type="ECO:0000313" key="7">
    <source>
        <dbReference type="Proteomes" id="UP000198238"/>
    </source>
</evidence>
<dbReference type="InterPro" id="IPR001343">
    <property type="entry name" value="Hemolysn_Ca-bd"/>
</dbReference>
<keyword evidence="3" id="KW-0106">Calcium</keyword>
<dbReference type="KEGG" id="nei:BG910_03795"/>
<dbReference type="SUPFAM" id="SSF51120">
    <property type="entry name" value="beta-Roll"/>
    <property type="match status" value="2"/>
</dbReference>
<feature type="compositionally biased region" description="Low complexity" evidence="4">
    <location>
        <begin position="52"/>
        <end position="80"/>
    </location>
</feature>
<keyword evidence="7" id="KW-1185">Reference proteome</keyword>
<dbReference type="Proteomes" id="UP000198238">
    <property type="component" value="Chromosome"/>
</dbReference>
<organism evidence="6 7">
    <name type="scientific">Neisseria chenwenguii</name>
    <dbReference type="NCBI Taxonomy" id="1853278"/>
    <lineage>
        <taxon>Bacteria</taxon>
        <taxon>Pseudomonadati</taxon>
        <taxon>Pseudomonadota</taxon>
        <taxon>Betaproteobacteria</taxon>
        <taxon>Neisseriales</taxon>
        <taxon>Neisseriaceae</taxon>
        <taxon>Neisseria</taxon>
    </lineage>
</organism>
<dbReference type="GO" id="GO:0005509">
    <property type="term" value="F:calcium ion binding"/>
    <property type="evidence" value="ECO:0007669"/>
    <property type="project" value="InterPro"/>
</dbReference>
<dbReference type="PANTHER" id="PTHR38340:SF1">
    <property type="entry name" value="S-LAYER PROTEIN"/>
    <property type="match status" value="1"/>
</dbReference>
<evidence type="ECO:0000256" key="2">
    <source>
        <dbReference type="ARBA" id="ARBA00022525"/>
    </source>
</evidence>
<sequence length="280" mass="28746">MTALQTTFVEENGVKMLKVTVPHIDIWDMLYVTNLNDTMNGTGNDADNIITGNDGNNRLDGGNGNDTMNGGNGNDTVNGDAGDDTLFGESGNDHLNGGAGNDSLTGGDGGDTLLGESGTDTLTGGAGDDVLFGGLSNDLLHGEAGNDTYVFSIGEGQDTVSDNDGNNAIQFGQGIKIEDLHLEASTDGQGATDWTITIGNTGDAITIDNQYAGSNSANISISEFRLDEGTFTVDALLEKMAANNSFSGLANTNPAVDSFSYAVDNATAVQPDNNSAIAVL</sequence>
<keyword evidence="2" id="KW-0964">Secreted</keyword>
<dbReference type="PROSITE" id="PS00330">
    <property type="entry name" value="HEMOLYSIN_CALCIUM"/>
    <property type="match status" value="2"/>
</dbReference>
<dbReference type="PANTHER" id="PTHR38340">
    <property type="entry name" value="S-LAYER PROTEIN"/>
    <property type="match status" value="1"/>
</dbReference>
<accession>A0A220S4R3</accession>
<name>A0A220S4R3_9NEIS</name>
<dbReference type="AlphaFoldDB" id="A0A220S4R3"/>
<evidence type="ECO:0000256" key="1">
    <source>
        <dbReference type="ARBA" id="ARBA00004613"/>
    </source>
</evidence>
<proteinExistence type="predicted"/>
<dbReference type="EMBL" id="CP022278">
    <property type="protein sequence ID" value="ASK28440.1"/>
    <property type="molecule type" value="Genomic_DNA"/>
</dbReference>
<dbReference type="InterPro" id="IPR010566">
    <property type="entry name" value="Haemolys_ca-bd"/>
</dbReference>
<evidence type="ECO:0000259" key="5">
    <source>
        <dbReference type="Pfam" id="PF06594"/>
    </source>
</evidence>
<feature type="domain" description="Haemolysin-type calcium binding-related" evidence="5">
    <location>
        <begin position="196"/>
        <end position="230"/>
    </location>
</feature>
<protein>
    <recommendedName>
        <fullName evidence="5">Haemolysin-type calcium binding-related domain-containing protein</fullName>
    </recommendedName>
</protein>
<dbReference type="Pfam" id="PF06594">
    <property type="entry name" value="HCBP_related"/>
    <property type="match status" value="1"/>
</dbReference>
<dbReference type="Gene3D" id="2.150.10.10">
    <property type="entry name" value="Serralysin-like metalloprotease, C-terminal"/>
    <property type="match status" value="2"/>
</dbReference>
<feature type="region of interest" description="Disordered" evidence="4">
    <location>
        <begin position="50"/>
        <end position="120"/>
    </location>
</feature>
<evidence type="ECO:0000256" key="4">
    <source>
        <dbReference type="SAM" id="MobiDB-lite"/>
    </source>
</evidence>
<dbReference type="InterPro" id="IPR011049">
    <property type="entry name" value="Serralysin-like_metalloprot_C"/>
</dbReference>
<reference evidence="6 7" key="1">
    <citation type="submission" date="2017-06" db="EMBL/GenBank/DDBJ databases">
        <title>Neisseria chenwenguii sp. nov., isolated from the intestinal contents of Tibetan Plateau Pika in Yushu, Qinghai Province, China.</title>
        <authorList>
            <person name="Zhang G."/>
        </authorList>
    </citation>
    <scope>NUCLEOTIDE SEQUENCE [LARGE SCALE GENOMIC DNA]</scope>
    <source>
        <strain evidence="6 7">10023</strain>
    </source>
</reference>
<dbReference type="InterPro" id="IPR018511">
    <property type="entry name" value="Hemolysin-typ_Ca-bd_CS"/>
</dbReference>
<evidence type="ECO:0000256" key="3">
    <source>
        <dbReference type="ARBA" id="ARBA00022837"/>
    </source>
</evidence>
<dbReference type="GO" id="GO:0005576">
    <property type="term" value="C:extracellular region"/>
    <property type="evidence" value="ECO:0007669"/>
    <property type="project" value="UniProtKB-SubCell"/>
</dbReference>
<dbReference type="Pfam" id="PF00353">
    <property type="entry name" value="HemolysinCabind"/>
    <property type="match status" value="3"/>
</dbReference>
<evidence type="ECO:0000313" key="6">
    <source>
        <dbReference type="EMBL" id="ASK28440.1"/>
    </source>
</evidence>
<comment type="subcellular location">
    <subcellularLocation>
        <location evidence="1">Secreted</location>
    </subcellularLocation>
</comment>